<dbReference type="EMBL" id="UINC01176872">
    <property type="protein sequence ID" value="SVD84206.1"/>
    <property type="molecule type" value="Genomic_DNA"/>
</dbReference>
<evidence type="ECO:0000313" key="1">
    <source>
        <dbReference type="EMBL" id="SVD84206.1"/>
    </source>
</evidence>
<proteinExistence type="predicted"/>
<name>A0A382YLN4_9ZZZZ</name>
<feature type="non-terminal residue" evidence="1">
    <location>
        <position position="117"/>
    </location>
</feature>
<reference evidence="1" key="1">
    <citation type="submission" date="2018-05" db="EMBL/GenBank/DDBJ databases">
        <authorList>
            <person name="Lanie J.A."/>
            <person name="Ng W.-L."/>
            <person name="Kazmierczak K.M."/>
            <person name="Andrzejewski T.M."/>
            <person name="Davidsen T.M."/>
            <person name="Wayne K.J."/>
            <person name="Tettelin H."/>
            <person name="Glass J.I."/>
            <person name="Rusch D."/>
            <person name="Podicherti R."/>
            <person name="Tsui H.-C.T."/>
            <person name="Winkler M.E."/>
        </authorList>
    </citation>
    <scope>NUCLEOTIDE SEQUENCE</scope>
</reference>
<dbReference type="AlphaFoldDB" id="A0A382YLN4"/>
<sequence length="117" mass="13456">MNKKTHLPSRFLLVVFIFFIFHAFSISFAFGEKIKGAIDVPFETGFFSDDPDDESKAKALKKAKEAVWKKYTAGFRSSKANAYLKVKKRVLENLDDYFVSFRSKGMKVQKDSNTLRV</sequence>
<gene>
    <name evidence="1" type="ORF">METZ01_LOCUS437060</name>
</gene>
<protein>
    <submittedName>
        <fullName evidence="1">Uncharacterized protein</fullName>
    </submittedName>
</protein>
<accession>A0A382YLN4</accession>
<organism evidence="1">
    <name type="scientific">marine metagenome</name>
    <dbReference type="NCBI Taxonomy" id="408172"/>
    <lineage>
        <taxon>unclassified sequences</taxon>
        <taxon>metagenomes</taxon>
        <taxon>ecological metagenomes</taxon>
    </lineage>
</organism>